<organism evidence="1 2">
    <name type="scientific">Ridgeia piscesae</name>
    <name type="common">Tubeworm</name>
    <dbReference type="NCBI Taxonomy" id="27915"/>
    <lineage>
        <taxon>Eukaryota</taxon>
        <taxon>Metazoa</taxon>
        <taxon>Spiralia</taxon>
        <taxon>Lophotrochozoa</taxon>
        <taxon>Annelida</taxon>
        <taxon>Polychaeta</taxon>
        <taxon>Sedentaria</taxon>
        <taxon>Canalipalpata</taxon>
        <taxon>Sabellida</taxon>
        <taxon>Siboglinidae</taxon>
        <taxon>Ridgeia</taxon>
    </lineage>
</organism>
<dbReference type="InterPro" id="IPR036691">
    <property type="entry name" value="Endo/exonu/phosph_ase_sf"/>
</dbReference>
<accession>A0AAD9P7L5</accession>
<evidence type="ECO:0000313" key="2">
    <source>
        <dbReference type="Proteomes" id="UP001209878"/>
    </source>
</evidence>
<dbReference type="EMBL" id="JAODUO010000100">
    <property type="protein sequence ID" value="KAK2189663.1"/>
    <property type="molecule type" value="Genomic_DNA"/>
</dbReference>
<dbReference type="PANTHER" id="PTHR46670:SF3">
    <property type="entry name" value="ENDONUCLEASE_EXONUCLEASE_PHOSPHATASE DOMAIN-CONTAINING PROTEIN"/>
    <property type="match status" value="1"/>
</dbReference>
<evidence type="ECO:0000313" key="1">
    <source>
        <dbReference type="EMBL" id="KAK2189663.1"/>
    </source>
</evidence>
<reference evidence="1" key="1">
    <citation type="journal article" date="2023" name="Mol. Biol. Evol.">
        <title>Third-Generation Sequencing Reveals the Adaptive Role of the Epigenome in Three Deep-Sea Polychaetes.</title>
        <authorList>
            <person name="Perez M."/>
            <person name="Aroh O."/>
            <person name="Sun Y."/>
            <person name="Lan Y."/>
            <person name="Juniper S.K."/>
            <person name="Young C.R."/>
            <person name="Angers B."/>
            <person name="Qian P.Y."/>
        </authorList>
    </citation>
    <scope>NUCLEOTIDE SEQUENCE</scope>
    <source>
        <strain evidence="1">R07B-5</strain>
    </source>
</reference>
<name>A0AAD9P7L5_RIDPI</name>
<evidence type="ECO:0008006" key="3">
    <source>
        <dbReference type="Google" id="ProtNLM"/>
    </source>
</evidence>
<proteinExistence type="predicted"/>
<comment type="caution">
    <text evidence="1">The sequence shown here is derived from an EMBL/GenBank/DDBJ whole genome shotgun (WGS) entry which is preliminary data.</text>
</comment>
<keyword evidence="2" id="KW-1185">Reference proteome</keyword>
<dbReference type="SUPFAM" id="SSF56219">
    <property type="entry name" value="DNase I-like"/>
    <property type="match status" value="1"/>
</dbReference>
<dbReference type="PANTHER" id="PTHR46670">
    <property type="entry name" value="ENDO/EXONUCLEASE/PHOSPHATASE DOMAIN-CONTAINING PROTEIN"/>
    <property type="match status" value="1"/>
</dbReference>
<protein>
    <recommendedName>
        <fullName evidence="3">Endonuclease/exonuclease/phosphatase domain-containing protein</fullName>
    </recommendedName>
</protein>
<dbReference type="Proteomes" id="UP001209878">
    <property type="component" value="Unassembled WGS sequence"/>
</dbReference>
<dbReference type="Gene3D" id="3.60.10.10">
    <property type="entry name" value="Endonuclease/exonuclease/phosphatase"/>
    <property type="match status" value="1"/>
</dbReference>
<gene>
    <name evidence="1" type="ORF">NP493_100g04008</name>
</gene>
<dbReference type="AlphaFoldDB" id="A0AAD9P7L5"/>
<sequence length="439" mass="49400">MYDDVELYDKFRFRRHDILTIVDELRDDLEYPDTRQGPLPATLQVVLICDADMRIMNCTAICQVVGFSARFQNPEGIAAVCSIRVATKIIDCVNTRASETLSVTPRNARTSCTTRVIVMCRPPNSCFGTFLDDVSTVLLIAGTHPTETVVCGDFNTKYGEPTCTDAVNLADLLDTAGFTQHVTGATHERGSKLDLVITAKTSHPIATAVKPISQITDRYAVECELLQSKPSRLKRHITYRRQSAINKNIFAADLRLFNLNADEADPVVLLAAYDTCLRTIIDAHAPLMSRTITVRPTTLWHTKDLTEVKQALRRAERLWRNSSLSVHRHIFKDRRNIFRKLLKTARSDYYRSEISKAGGNMRFIYGITDSLLSRKVNMTLPEVADESPSAFATRFQRYFKDKTEVLCQNRSPLPADDTPTVVGAHFDVFEHAGICHKIV</sequence>